<organism evidence="4 5">
    <name type="scientific">Anaerosporomusa subterranea</name>
    <dbReference type="NCBI Taxonomy" id="1794912"/>
    <lineage>
        <taxon>Bacteria</taxon>
        <taxon>Bacillati</taxon>
        <taxon>Bacillota</taxon>
        <taxon>Negativicutes</taxon>
        <taxon>Acetonemataceae</taxon>
        <taxon>Anaerosporomusa</taxon>
    </lineage>
</organism>
<protein>
    <submittedName>
        <fullName evidence="4">Uncharacterized protein</fullName>
    </submittedName>
</protein>
<evidence type="ECO:0000313" key="4">
    <source>
        <dbReference type="EMBL" id="KYZ76896.1"/>
    </source>
</evidence>
<dbReference type="OrthoDB" id="9798935at2"/>
<dbReference type="SUPFAM" id="SSF47090">
    <property type="entry name" value="PGBD-like"/>
    <property type="match status" value="1"/>
</dbReference>
<name>A0A154BSF4_ANASB</name>
<dbReference type="AlphaFoldDB" id="A0A154BSF4"/>
<keyword evidence="5" id="KW-1185">Reference proteome</keyword>
<dbReference type="PANTHER" id="PTHR39160:SF4">
    <property type="entry name" value="RESUSCITATION-PROMOTING FACTOR RPFB"/>
    <property type="match status" value="1"/>
</dbReference>
<dbReference type="CDD" id="cd22786">
    <property type="entry name" value="DPBB_YuiC-like"/>
    <property type="match status" value="1"/>
</dbReference>
<feature type="domain" description="3D" evidence="3">
    <location>
        <begin position="113"/>
        <end position="171"/>
    </location>
</feature>
<dbReference type="GO" id="GO:0004553">
    <property type="term" value="F:hydrolase activity, hydrolyzing O-glycosyl compounds"/>
    <property type="evidence" value="ECO:0007669"/>
    <property type="project" value="InterPro"/>
</dbReference>
<keyword evidence="1" id="KW-0732">Signal</keyword>
<dbReference type="STRING" id="1794912.AXX12_18480"/>
<dbReference type="PANTHER" id="PTHR39160">
    <property type="entry name" value="CELL WALL-BINDING PROTEIN YOCH"/>
    <property type="match status" value="1"/>
</dbReference>
<gene>
    <name evidence="4" type="ORF">AXX12_18480</name>
</gene>
<evidence type="ECO:0000259" key="3">
    <source>
        <dbReference type="Pfam" id="PF06725"/>
    </source>
</evidence>
<feature type="domain" description="Peptidoglycan binding-like" evidence="2">
    <location>
        <begin position="15"/>
        <end position="69"/>
    </location>
</feature>
<dbReference type="Proteomes" id="UP000076268">
    <property type="component" value="Unassembled WGS sequence"/>
</dbReference>
<evidence type="ECO:0000313" key="5">
    <source>
        <dbReference type="Proteomes" id="UP000076268"/>
    </source>
</evidence>
<dbReference type="SUPFAM" id="SSF50685">
    <property type="entry name" value="Barwin-like endoglucanases"/>
    <property type="match status" value="1"/>
</dbReference>
<dbReference type="InterPro" id="IPR051933">
    <property type="entry name" value="Resuscitation_pf_RpfB"/>
</dbReference>
<dbReference type="EMBL" id="LSGP01000016">
    <property type="protein sequence ID" value="KYZ76896.1"/>
    <property type="molecule type" value="Genomic_DNA"/>
</dbReference>
<dbReference type="InterPro" id="IPR036908">
    <property type="entry name" value="RlpA-like_sf"/>
</dbReference>
<dbReference type="InterPro" id="IPR010611">
    <property type="entry name" value="3D_dom"/>
</dbReference>
<dbReference type="Gene3D" id="1.10.101.10">
    <property type="entry name" value="PGBD-like superfamily/PGBD"/>
    <property type="match status" value="1"/>
</dbReference>
<comment type="caution">
    <text evidence="4">The sequence shown here is derived from an EMBL/GenBank/DDBJ whole genome shotgun (WGS) entry which is preliminary data.</text>
</comment>
<dbReference type="Pfam" id="PF06725">
    <property type="entry name" value="3D"/>
    <property type="match status" value="1"/>
</dbReference>
<dbReference type="GO" id="GO:0019867">
    <property type="term" value="C:outer membrane"/>
    <property type="evidence" value="ECO:0007669"/>
    <property type="project" value="InterPro"/>
</dbReference>
<evidence type="ECO:0000259" key="2">
    <source>
        <dbReference type="Pfam" id="PF01471"/>
    </source>
</evidence>
<dbReference type="InterPro" id="IPR036366">
    <property type="entry name" value="PGBDSf"/>
</dbReference>
<proteinExistence type="predicted"/>
<dbReference type="InterPro" id="IPR002477">
    <property type="entry name" value="Peptidoglycan-bd-like"/>
</dbReference>
<reference evidence="4 5" key="1">
    <citation type="submission" date="2016-02" db="EMBL/GenBank/DDBJ databases">
        <title>Anaerosporomusa subterraneum gen. nov., sp. nov., a spore-forming obligate anaerobe isolated from saprolite.</title>
        <authorList>
            <person name="Choi J.K."/>
            <person name="Shah M."/>
            <person name="Yee N."/>
        </authorList>
    </citation>
    <scope>NUCLEOTIDE SEQUENCE [LARGE SCALE GENOMIC DNA]</scope>
    <source>
        <strain evidence="4 5">RU4</strain>
    </source>
</reference>
<accession>A0A154BSF4</accession>
<dbReference type="InterPro" id="IPR036365">
    <property type="entry name" value="PGBD-like_sf"/>
</dbReference>
<dbReference type="Pfam" id="PF01471">
    <property type="entry name" value="PG_binding_1"/>
    <property type="match status" value="1"/>
</dbReference>
<sequence length="172" mass="18925">MPVVTEPVLEQGAKGEQVTKVQQLLAESGFYAGTLDGKFGPATRSAIERFQKHYSLPVTGTVDRTMIDTLQRAKGAPDRYRRVINMEASAYTSEDPGNGSYTYHGNQLRKGLVAVDPNVIPLGARLYIEGYGYAIADDTGGYIRGNRIDLAYENRGEALQFGRRTVSVYILD</sequence>
<dbReference type="GO" id="GO:0009254">
    <property type="term" value="P:peptidoglycan turnover"/>
    <property type="evidence" value="ECO:0007669"/>
    <property type="project" value="InterPro"/>
</dbReference>
<evidence type="ECO:0000256" key="1">
    <source>
        <dbReference type="ARBA" id="ARBA00022729"/>
    </source>
</evidence>